<feature type="domain" description="MYND-type" evidence="5">
    <location>
        <begin position="3"/>
        <end position="45"/>
    </location>
</feature>
<reference evidence="6" key="2">
    <citation type="journal article" date="2023" name="Int. J. Mol. Sci.">
        <title>De Novo Assembly and Annotation of 11 Diverse Shrub Willow (Salix) Genomes Reveals Novel Gene Organization in Sex-Linked Regions.</title>
        <authorList>
            <person name="Hyden B."/>
            <person name="Feng K."/>
            <person name="Yates T.B."/>
            <person name="Jawdy S."/>
            <person name="Cereghino C."/>
            <person name="Smart L.B."/>
            <person name="Muchero W."/>
        </authorList>
    </citation>
    <scope>NUCLEOTIDE SEQUENCE</scope>
    <source>
        <tissue evidence="6">Shoot tip</tissue>
    </source>
</reference>
<evidence type="ECO:0000256" key="3">
    <source>
        <dbReference type="ARBA" id="ARBA00022833"/>
    </source>
</evidence>
<dbReference type="SUPFAM" id="SSF144232">
    <property type="entry name" value="HIT/MYND zinc finger-like"/>
    <property type="match status" value="1"/>
</dbReference>
<dbReference type="InterPro" id="IPR046824">
    <property type="entry name" value="Mss51-like_C"/>
</dbReference>
<dbReference type="EMBL" id="JAPFFI010000024">
    <property type="protein sequence ID" value="KAJ6313331.1"/>
    <property type="molecule type" value="Genomic_DNA"/>
</dbReference>
<dbReference type="Gene3D" id="6.10.140.2220">
    <property type="match status" value="1"/>
</dbReference>
<dbReference type="PANTHER" id="PTHR47570:SF1">
    <property type="entry name" value="ZINC ION BINDING PROTEIN"/>
    <property type="match status" value="1"/>
</dbReference>
<sequence length="388" mass="43572">MECAGKGRGTRCMGSARRRCGRCGAVAYCSVSHQMSHWNEHKEECERLEQQMKRADVLNDFPFTFSQEATATSQVCEKQGSRCSFLSKRGIHQVGMWMHECCCTHSKESSSSLASFDSLRSKDDGWNLSGDLCPCQDPISPISECVSSWLDYYEWRCIPLHSPVALLLHWPLTIYHAAHIAGVWSSTVETRKLCVHYLGPEKELLQLAAFGELLALFPGVQIHIEFIGPAIPRQRDGEKISLCSYAHCLDADCICNFSSENLSQIANTGKSTSVTLQLRSGFYHERYRELAEDLCPHLVISPNAGIAAYPSWLPTIVCTDTLKHFSLSIFCVLVCKKILARKLMLFIIYFCFLKMTRVLNSHSILVNEMSMPGTDKGDKCPSYIFGLL</sequence>
<dbReference type="PROSITE" id="PS50865">
    <property type="entry name" value="ZF_MYND_2"/>
    <property type="match status" value="1"/>
</dbReference>
<gene>
    <name evidence="6" type="ORF">OIU77_014773</name>
</gene>
<proteinExistence type="predicted"/>
<evidence type="ECO:0000256" key="4">
    <source>
        <dbReference type="PROSITE-ProRule" id="PRU00134"/>
    </source>
</evidence>
<keyword evidence="1" id="KW-0479">Metal-binding</keyword>
<name>A0ABQ8ZYD1_9ROSI</name>
<evidence type="ECO:0000256" key="2">
    <source>
        <dbReference type="ARBA" id="ARBA00022771"/>
    </source>
</evidence>
<dbReference type="Proteomes" id="UP001141253">
    <property type="component" value="Chromosome 10"/>
</dbReference>
<keyword evidence="2 4" id="KW-0863">Zinc-finger</keyword>
<evidence type="ECO:0000259" key="5">
    <source>
        <dbReference type="PROSITE" id="PS50865"/>
    </source>
</evidence>
<keyword evidence="3" id="KW-0862">Zinc</keyword>
<evidence type="ECO:0000256" key="1">
    <source>
        <dbReference type="ARBA" id="ARBA00022723"/>
    </source>
</evidence>
<evidence type="ECO:0000313" key="7">
    <source>
        <dbReference type="Proteomes" id="UP001141253"/>
    </source>
</evidence>
<protein>
    <recommendedName>
        <fullName evidence="5">MYND-type domain-containing protein</fullName>
    </recommendedName>
</protein>
<dbReference type="Pfam" id="PF20179">
    <property type="entry name" value="MSS51_C"/>
    <property type="match status" value="1"/>
</dbReference>
<comment type="caution">
    <text evidence="6">The sequence shown here is derived from an EMBL/GenBank/DDBJ whole genome shotgun (WGS) entry which is preliminary data.</text>
</comment>
<reference evidence="6" key="1">
    <citation type="submission" date="2022-10" db="EMBL/GenBank/DDBJ databases">
        <authorList>
            <person name="Hyden B.L."/>
            <person name="Feng K."/>
            <person name="Yates T."/>
            <person name="Jawdy S."/>
            <person name="Smart L.B."/>
            <person name="Muchero W."/>
        </authorList>
    </citation>
    <scope>NUCLEOTIDE SEQUENCE</scope>
    <source>
        <tissue evidence="6">Shoot tip</tissue>
    </source>
</reference>
<dbReference type="PANTHER" id="PTHR47570">
    <property type="entry name" value="ZINC ION BINDING PROTEIN"/>
    <property type="match status" value="1"/>
</dbReference>
<evidence type="ECO:0000313" key="6">
    <source>
        <dbReference type="EMBL" id="KAJ6313331.1"/>
    </source>
</evidence>
<accession>A0ABQ8ZYD1</accession>
<organism evidence="6 7">
    <name type="scientific">Salix suchowensis</name>
    <dbReference type="NCBI Taxonomy" id="1278906"/>
    <lineage>
        <taxon>Eukaryota</taxon>
        <taxon>Viridiplantae</taxon>
        <taxon>Streptophyta</taxon>
        <taxon>Embryophyta</taxon>
        <taxon>Tracheophyta</taxon>
        <taxon>Spermatophyta</taxon>
        <taxon>Magnoliopsida</taxon>
        <taxon>eudicotyledons</taxon>
        <taxon>Gunneridae</taxon>
        <taxon>Pentapetalae</taxon>
        <taxon>rosids</taxon>
        <taxon>fabids</taxon>
        <taxon>Malpighiales</taxon>
        <taxon>Salicaceae</taxon>
        <taxon>Saliceae</taxon>
        <taxon>Salix</taxon>
    </lineage>
</organism>
<keyword evidence="7" id="KW-1185">Reference proteome</keyword>
<dbReference type="InterPro" id="IPR002893">
    <property type="entry name" value="Znf_MYND"/>
</dbReference>
<dbReference type="Pfam" id="PF01753">
    <property type="entry name" value="zf-MYND"/>
    <property type="match status" value="1"/>
</dbReference>